<proteinExistence type="predicted"/>
<evidence type="ECO:0000313" key="1">
    <source>
        <dbReference type="EMBL" id="KAI8529891.1"/>
    </source>
</evidence>
<evidence type="ECO:0000313" key="2">
    <source>
        <dbReference type="Proteomes" id="UP001062846"/>
    </source>
</evidence>
<name>A0ACC0LMX8_RHOML</name>
<accession>A0ACC0LMX8</accession>
<comment type="caution">
    <text evidence="1">The sequence shown here is derived from an EMBL/GenBank/DDBJ whole genome shotgun (WGS) entry which is preliminary data.</text>
</comment>
<organism evidence="1 2">
    <name type="scientific">Rhododendron molle</name>
    <name type="common">Chinese azalea</name>
    <name type="synonym">Azalea mollis</name>
    <dbReference type="NCBI Taxonomy" id="49168"/>
    <lineage>
        <taxon>Eukaryota</taxon>
        <taxon>Viridiplantae</taxon>
        <taxon>Streptophyta</taxon>
        <taxon>Embryophyta</taxon>
        <taxon>Tracheophyta</taxon>
        <taxon>Spermatophyta</taxon>
        <taxon>Magnoliopsida</taxon>
        <taxon>eudicotyledons</taxon>
        <taxon>Gunneridae</taxon>
        <taxon>Pentapetalae</taxon>
        <taxon>asterids</taxon>
        <taxon>Ericales</taxon>
        <taxon>Ericaceae</taxon>
        <taxon>Ericoideae</taxon>
        <taxon>Rhodoreae</taxon>
        <taxon>Rhododendron</taxon>
    </lineage>
</organism>
<sequence length="220" mass="24349">MIDNLPHRYTHPTFDFGVPALGANHVPLGHDTIRPNENRPVTRNGALRNAGIGQGIPTANNTIPNNYGYQGLNGNGQFGHMQGHGSNFKDLFELSMRASQFEAILQEGEQLKNKSVGTYYQDTEGDIEIDVAQIYVGAKVIYEGIDLGIFVQMKSNYWYGLDDDPFLFRGNPVVPPRPGVPSYHDLEAVGYQFPSQGRYPNHRGAGFRRGVGQVSEEVLV</sequence>
<reference evidence="1" key="1">
    <citation type="submission" date="2022-02" db="EMBL/GenBank/DDBJ databases">
        <title>Plant Genome Project.</title>
        <authorList>
            <person name="Zhang R.-G."/>
        </authorList>
    </citation>
    <scope>NUCLEOTIDE SEQUENCE</scope>
    <source>
        <strain evidence="1">AT1</strain>
    </source>
</reference>
<gene>
    <name evidence="1" type="ORF">RHMOL_Rhmol11G0009900</name>
</gene>
<dbReference type="Proteomes" id="UP001062846">
    <property type="component" value="Chromosome 11"/>
</dbReference>
<keyword evidence="2" id="KW-1185">Reference proteome</keyword>
<protein>
    <submittedName>
        <fullName evidence="1">Uncharacterized protein</fullName>
    </submittedName>
</protein>
<dbReference type="EMBL" id="CM046398">
    <property type="protein sequence ID" value="KAI8529891.1"/>
    <property type="molecule type" value="Genomic_DNA"/>
</dbReference>